<comment type="caution">
    <text evidence="26">The sequence shown here is derived from an EMBL/GenBank/DDBJ whole genome shotgun (WGS) entry which is preliminary data.</text>
</comment>
<sequence>MGKKVAIIGAGVSGLASIRSCLEEGLEPTCFEKSNDIGGLWKFSDHAEEGRASIYKSVFSNSSKEMMCFPDFPFPDDFPNFMHNSKIQEYIIAFAKEKNLLKYIQFKTFVSSVNKRPDFATTGQWDVTTERDGKKESAVFDAVMVCSGHHVYPNLPDYKEPGVFNGKRVLVVGLGNSGCDIATELSRTAEQVMISSRSGSWVMSRVWDNGYPWDMLLV</sequence>
<keyword evidence="7" id="KW-0812">Transmembrane</keyword>
<gene>
    <name evidence="26" type="ORF">CK820_G0027724</name>
</gene>
<dbReference type="InterPro" id="IPR020946">
    <property type="entry name" value="Flavin_mOase-like"/>
</dbReference>
<comment type="function">
    <text evidence="21">Broad spectrum monooxygenase that catalyzes the oxygenation of a wide variety of nitrogen- and sulfur-containing compounds including xenobiotics. Catalyzes the S-oxygenation of hypotaurine to produce taurine, an organic osmolyte involved in cell volume regulation as well as a variety of cytoprotective and developmental processes. In vitro, catalyzes the N-oxygenation of trimethylamine (TMA) to produce trimethylamine N-oxide (TMAO) and could therefore participate to the detoxification of this compound that is generated by the action of gut microbiota from dietary precursors such as choline, choline containing compounds, betaine or L-carnitine.</text>
</comment>
<evidence type="ECO:0000256" key="3">
    <source>
        <dbReference type="ARBA" id="ARBA00004389"/>
    </source>
</evidence>
<dbReference type="GO" id="GO:0050660">
    <property type="term" value="F:flavin adenine dinucleotide binding"/>
    <property type="evidence" value="ECO:0007669"/>
    <property type="project" value="InterPro"/>
</dbReference>
<dbReference type="EMBL" id="NBAG03000285">
    <property type="protein sequence ID" value="PNI48166.1"/>
    <property type="molecule type" value="Genomic_DNA"/>
</dbReference>
<evidence type="ECO:0000256" key="21">
    <source>
        <dbReference type="ARBA" id="ARBA00045957"/>
    </source>
</evidence>
<evidence type="ECO:0000256" key="12">
    <source>
        <dbReference type="ARBA" id="ARBA00022989"/>
    </source>
</evidence>
<evidence type="ECO:0000256" key="16">
    <source>
        <dbReference type="ARBA" id="ARBA00029725"/>
    </source>
</evidence>
<dbReference type="PRINTS" id="PR01123">
    <property type="entry name" value="FMOXYGENASE3"/>
</dbReference>
<dbReference type="EC" id="1.14.13.148" evidence="17"/>
<evidence type="ECO:0000313" key="26">
    <source>
        <dbReference type="EMBL" id="PNI48166.1"/>
    </source>
</evidence>
<evidence type="ECO:0000313" key="27">
    <source>
        <dbReference type="Proteomes" id="UP000236370"/>
    </source>
</evidence>
<evidence type="ECO:0000256" key="5">
    <source>
        <dbReference type="ARBA" id="ARBA00012850"/>
    </source>
</evidence>
<evidence type="ECO:0000256" key="19">
    <source>
        <dbReference type="ARBA" id="ARBA00034554"/>
    </source>
</evidence>
<dbReference type="Proteomes" id="UP000236370">
    <property type="component" value="Unassembled WGS sequence"/>
</dbReference>
<dbReference type="PRINTS" id="PR00370">
    <property type="entry name" value="FMOXYGENASE"/>
</dbReference>
<keyword evidence="13" id="KW-0560">Oxidoreductase</keyword>
<evidence type="ECO:0000256" key="10">
    <source>
        <dbReference type="ARBA" id="ARBA00022848"/>
    </source>
</evidence>
<keyword evidence="11" id="KW-0521">NADP</keyword>
<dbReference type="InterPro" id="IPR002255">
    <property type="entry name" value="Flavin_mOase_3"/>
</dbReference>
<comment type="catalytic activity">
    <reaction evidence="25">
        <text>N,N-dimethylaniline + NADPH + O2 + H(+) = N,N-dimethylaniline N-oxide + NADP(+) + H2O</text>
        <dbReference type="Rhea" id="RHEA:24468"/>
        <dbReference type="ChEBI" id="CHEBI:15377"/>
        <dbReference type="ChEBI" id="CHEBI:15378"/>
        <dbReference type="ChEBI" id="CHEBI:15379"/>
        <dbReference type="ChEBI" id="CHEBI:16269"/>
        <dbReference type="ChEBI" id="CHEBI:17735"/>
        <dbReference type="ChEBI" id="CHEBI:57783"/>
        <dbReference type="ChEBI" id="CHEBI:58349"/>
        <dbReference type="EC" id="1.14.13.8"/>
    </reaction>
    <physiologicalReaction direction="left-to-right" evidence="25">
        <dbReference type="Rhea" id="RHEA:24469"/>
    </physiologicalReaction>
</comment>
<comment type="catalytic activity">
    <reaction evidence="23">
        <text>hypotaurine + NADPH + O2 + H(+) = taurine + NADP(+) + H2O</text>
        <dbReference type="Rhea" id="RHEA:69819"/>
        <dbReference type="ChEBI" id="CHEBI:15377"/>
        <dbReference type="ChEBI" id="CHEBI:15378"/>
        <dbReference type="ChEBI" id="CHEBI:15379"/>
        <dbReference type="ChEBI" id="CHEBI:57783"/>
        <dbReference type="ChEBI" id="CHEBI:57853"/>
        <dbReference type="ChEBI" id="CHEBI:58349"/>
        <dbReference type="ChEBI" id="CHEBI:507393"/>
        <dbReference type="EC" id="1.14.13.8"/>
    </reaction>
    <physiologicalReaction direction="left-to-right" evidence="23">
        <dbReference type="Rhea" id="RHEA:69820"/>
    </physiologicalReaction>
</comment>
<evidence type="ECO:0000256" key="7">
    <source>
        <dbReference type="ARBA" id="ARBA00022692"/>
    </source>
</evidence>
<dbReference type="Gene3D" id="3.50.50.60">
    <property type="entry name" value="FAD/NAD(P)-binding domain"/>
    <property type="match status" value="2"/>
</dbReference>
<evidence type="ECO:0000256" key="23">
    <source>
        <dbReference type="ARBA" id="ARBA00048041"/>
    </source>
</evidence>
<dbReference type="InterPro" id="IPR036188">
    <property type="entry name" value="FAD/NAD-bd_sf"/>
</dbReference>
<evidence type="ECO:0000256" key="4">
    <source>
        <dbReference type="ARBA" id="ARBA00009183"/>
    </source>
</evidence>
<reference evidence="26 27" key="1">
    <citation type="submission" date="2017-12" db="EMBL/GenBank/DDBJ databases">
        <title>High-resolution comparative analysis of great ape genomes.</title>
        <authorList>
            <person name="Pollen A."/>
            <person name="Hastie A."/>
            <person name="Hormozdiari F."/>
            <person name="Dougherty M."/>
            <person name="Liu R."/>
            <person name="Chaisson M."/>
            <person name="Hoppe E."/>
            <person name="Hill C."/>
            <person name="Pang A."/>
            <person name="Hillier L."/>
            <person name="Baker C."/>
            <person name="Armstrong J."/>
            <person name="Shendure J."/>
            <person name="Paten B."/>
            <person name="Wilson R."/>
            <person name="Chao H."/>
            <person name="Schneider V."/>
            <person name="Ventura M."/>
            <person name="Kronenberg Z."/>
            <person name="Murali S."/>
            <person name="Gordon D."/>
            <person name="Cantsilieris S."/>
            <person name="Munson K."/>
            <person name="Nelson B."/>
            <person name="Raja A."/>
            <person name="Underwood J."/>
            <person name="Diekhans M."/>
            <person name="Fiddes I."/>
            <person name="Haussler D."/>
            <person name="Eichler E."/>
        </authorList>
    </citation>
    <scope>NUCLEOTIDE SEQUENCE [LARGE SCALE GENOMIC DNA]</scope>
    <source>
        <strain evidence="26">Yerkes chimp pedigree #C0471</strain>
    </source>
</reference>
<dbReference type="FunFam" id="3.50.50.60:FF:000159">
    <property type="entry name" value="Dimethylaniline monooxygenase [N-oxide-forming]"/>
    <property type="match status" value="1"/>
</dbReference>
<evidence type="ECO:0000256" key="20">
    <source>
        <dbReference type="ARBA" id="ARBA00034561"/>
    </source>
</evidence>
<evidence type="ECO:0000256" key="15">
    <source>
        <dbReference type="ARBA" id="ARBA00023136"/>
    </source>
</evidence>
<evidence type="ECO:0000256" key="9">
    <source>
        <dbReference type="ARBA" id="ARBA00022827"/>
    </source>
</evidence>
<dbReference type="InterPro" id="IPR000960">
    <property type="entry name" value="Flavin_mOase"/>
</dbReference>
<evidence type="ECO:0000256" key="24">
    <source>
        <dbReference type="ARBA" id="ARBA00048088"/>
    </source>
</evidence>
<keyword evidence="14" id="KW-0503">Monooxygenase</keyword>
<keyword evidence="10" id="KW-0492">Microsome</keyword>
<proteinExistence type="inferred from homology"/>
<dbReference type="GO" id="GO:0005789">
    <property type="term" value="C:endoplasmic reticulum membrane"/>
    <property type="evidence" value="ECO:0007669"/>
    <property type="project" value="UniProtKB-SubCell"/>
</dbReference>
<dbReference type="PANTHER" id="PTHR23023">
    <property type="entry name" value="DIMETHYLANILINE MONOOXYGENASE"/>
    <property type="match status" value="1"/>
</dbReference>
<evidence type="ECO:0000256" key="2">
    <source>
        <dbReference type="ARBA" id="ARBA00004111"/>
    </source>
</evidence>
<dbReference type="EC" id="1.14.13.8" evidence="5"/>
<comment type="cofactor">
    <cofactor evidence="1">
        <name>FAD</name>
        <dbReference type="ChEBI" id="CHEBI:57692"/>
    </cofactor>
</comment>
<evidence type="ECO:0000256" key="1">
    <source>
        <dbReference type="ARBA" id="ARBA00001974"/>
    </source>
</evidence>
<evidence type="ECO:0000256" key="14">
    <source>
        <dbReference type="ARBA" id="ARBA00023033"/>
    </source>
</evidence>
<dbReference type="InterPro" id="IPR050346">
    <property type="entry name" value="FMO-like"/>
</dbReference>
<comment type="catalytic activity">
    <reaction evidence="22">
        <text>hypotaurine + NADH + O2 + H(+) = taurine + NAD(+) + H2O</text>
        <dbReference type="Rhea" id="RHEA:74111"/>
        <dbReference type="ChEBI" id="CHEBI:15377"/>
        <dbReference type="ChEBI" id="CHEBI:15378"/>
        <dbReference type="ChEBI" id="CHEBI:15379"/>
        <dbReference type="ChEBI" id="CHEBI:57540"/>
        <dbReference type="ChEBI" id="CHEBI:57853"/>
        <dbReference type="ChEBI" id="CHEBI:57945"/>
        <dbReference type="ChEBI" id="CHEBI:507393"/>
        <dbReference type="EC" id="1.14.13.8"/>
    </reaction>
    <physiologicalReaction direction="left-to-right" evidence="22">
        <dbReference type="Rhea" id="RHEA:74112"/>
    </physiologicalReaction>
</comment>
<evidence type="ECO:0000256" key="25">
    <source>
        <dbReference type="ARBA" id="ARBA00049443"/>
    </source>
</evidence>
<evidence type="ECO:0000256" key="13">
    <source>
        <dbReference type="ARBA" id="ARBA00023002"/>
    </source>
</evidence>
<keyword evidence="15" id="KW-0472">Membrane</keyword>
<evidence type="ECO:0000256" key="6">
    <source>
        <dbReference type="ARBA" id="ARBA00022630"/>
    </source>
</evidence>
<dbReference type="Pfam" id="PF00743">
    <property type="entry name" value="FMO-like"/>
    <property type="match status" value="1"/>
</dbReference>
<keyword evidence="8" id="KW-0256">Endoplasmic reticulum</keyword>
<evidence type="ECO:0000256" key="11">
    <source>
        <dbReference type="ARBA" id="ARBA00022857"/>
    </source>
</evidence>
<evidence type="ECO:0000256" key="17">
    <source>
        <dbReference type="ARBA" id="ARBA00034528"/>
    </source>
</evidence>
<dbReference type="AlphaFoldDB" id="A0A2J8LLM5"/>
<comment type="catalytic activity">
    <reaction evidence="24">
        <text>trimethylamine + NADPH + O2 = trimethylamine N-oxide + NADP(+) + H2O</text>
        <dbReference type="Rhea" id="RHEA:31979"/>
        <dbReference type="ChEBI" id="CHEBI:15377"/>
        <dbReference type="ChEBI" id="CHEBI:15379"/>
        <dbReference type="ChEBI" id="CHEBI:15724"/>
        <dbReference type="ChEBI" id="CHEBI:57783"/>
        <dbReference type="ChEBI" id="CHEBI:58349"/>
        <dbReference type="ChEBI" id="CHEBI:58389"/>
        <dbReference type="EC" id="1.14.13.148"/>
    </reaction>
    <physiologicalReaction direction="left-to-right" evidence="24">
        <dbReference type="Rhea" id="RHEA:31980"/>
    </physiologicalReaction>
</comment>
<keyword evidence="9" id="KW-0274">FAD</keyword>
<dbReference type="SUPFAM" id="SSF51905">
    <property type="entry name" value="FAD/NAD(P)-binding domain"/>
    <property type="match status" value="1"/>
</dbReference>
<evidence type="ECO:0000256" key="18">
    <source>
        <dbReference type="ARBA" id="ARBA00034536"/>
    </source>
</evidence>
<feature type="non-terminal residue" evidence="26">
    <location>
        <position position="218"/>
    </location>
</feature>
<evidence type="ECO:0000256" key="22">
    <source>
        <dbReference type="ARBA" id="ARBA00047338"/>
    </source>
</evidence>
<evidence type="ECO:0000256" key="8">
    <source>
        <dbReference type="ARBA" id="ARBA00022824"/>
    </source>
</evidence>
<comment type="subcellular location">
    <subcellularLocation>
        <location evidence="3">Endoplasmic reticulum membrane</location>
        <topology evidence="3">Single-pass membrane protein</topology>
    </subcellularLocation>
    <subcellularLocation>
        <location evidence="2">Microsome membrane</location>
        <topology evidence="2">Single-pass membrane protein</topology>
    </subcellularLocation>
</comment>
<dbReference type="GO" id="GO:0004499">
    <property type="term" value="F:N,N-dimethylaniline monooxygenase activity"/>
    <property type="evidence" value="ECO:0007669"/>
    <property type="project" value="InterPro"/>
</dbReference>
<keyword evidence="6" id="KW-0285">Flavoprotein</keyword>
<accession>A0A2J8LLM5</accession>
<dbReference type="GO" id="GO:0034899">
    <property type="term" value="F:trimethylamine monooxygenase activity"/>
    <property type="evidence" value="ECO:0007669"/>
    <property type="project" value="UniProtKB-EC"/>
</dbReference>
<organism evidence="26 27">
    <name type="scientific">Pan troglodytes</name>
    <name type="common">Chimpanzee</name>
    <dbReference type="NCBI Taxonomy" id="9598"/>
    <lineage>
        <taxon>Eukaryota</taxon>
        <taxon>Metazoa</taxon>
        <taxon>Chordata</taxon>
        <taxon>Craniata</taxon>
        <taxon>Vertebrata</taxon>
        <taxon>Euteleostomi</taxon>
        <taxon>Mammalia</taxon>
        <taxon>Eutheria</taxon>
        <taxon>Euarchontoglires</taxon>
        <taxon>Primates</taxon>
        <taxon>Haplorrhini</taxon>
        <taxon>Catarrhini</taxon>
        <taxon>Hominidae</taxon>
        <taxon>Pan</taxon>
    </lineage>
</organism>
<keyword evidence="12" id="KW-1133">Transmembrane helix</keyword>
<protein>
    <recommendedName>
        <fullName evidence="18">Flavin-containing monooxygenase 1</fullName>
        <ecNumber evidence="17">1.14.13.148</ecNumber>
        <ecNumber evidence="5">1.14.13.8</ecNumber>
    </recommendedName>
    <alternativeName>
        <fullName evidence="20">Dimethylaniline monooxygenase [N-oxide-forming] 1</fullName>
    </alternativeName>
    <alternativeName>
        <fullName evidence="16">Dimethylaniline oxidase 1</fullName>
    </alternativeName>
    <alternativeName>
        <fullName evidence="19">Trimethylamine monooxygenase</fullName>
    </alternativeName>
</protein>
<name>A0A2J8LLM5_PANTR</name>
<dbReference type="GO" id="GO:0050661">
    <property type="term" value="F:NADP binding"/>
    <property type="evidence" value="ECO:0007669"/>
    <property type="project" value="InterPro"/>
</dbReference>
<comment type="similarity">
    <text evidence="4">Belongs to the FMO family.</text>
</comment>